<evidence type="ECO:0000256" key="1">
    <source>
        <dbReference type="SAM" id="MobiDB-lite"/>
    </source>
</evidence>
<feature type="region of interest" description="Disordered" evidence="1">
    <location>
        <begin position="43"/>
        <end position="75"/>
    </location>
</feature>
<dbReference type="AlphaFoldDB" id="A0A4C1YNM3"/>
<feature type="compositionally biased region" description="Polar residues" evidence="1">
    <location>
        <begin position="43"/>
        <end position="64"/>
    </location>
</feature>
<keyword evidence="3" id="KW-1185">Reference proteome</keyword>
<dbReference type="Proteomes" id="UP000299102">
    <property type="component" value="Unassembled WGS sequence"/>
</dbReference>
<dbReference type="PANTHER" id="PTHR45749:SF35">
    <property type="entry name" value="AC-LIKE TRANSPOSASE-RELATED"/>
    <property type="match status" value="1"/>
</dbReference>
<evidence type="ECO:0000313" key="3">
    <source>
        <dbReference type="Proteomes" id="UP000299102"/>
    </source>
</evidence>
<protein>
    <submittedName>
        <fullName evidence="2">Uncharacterized protein</fullName>
    </submittedName>
</protein>
<dbReference type="EMBL" id="BGZK01001345">
    <property type="protein sequence ID" value="GBP77748.1"/>
    <property type="molecule type" value="Genomic_DNA"/>
</dbReference>
<dbReference type="STRING" id="151549.A0A4C1YNM3"/>
<organism evidence="2 3">
    <name type="scientific">Eumeta variegata</name>
    <name type="common">Bagworm moth</name>
    <name type="synonym">Eumeta japonica</name>
    <dbReference type="NCBI Taxonomy" id="151549"/>
    <lineage>
        <taxon>Eukaryota</taxon>
        <taxon>Metazoa</taxon>
        <taxon>Ecdysozoa</taxon>
        <taxon>Arthropoda</taxon>
        <taxon>Hexapoda</taxon>
        <taxon>Insecta</taxon>
        <taxon>Pterygota</taxon>
        <taxon>Neoptera</taxon>
        <taxon>Endopterygota</taxon>
        <taxon>Lepidoptera</taxon>
        <taxon>Glossata</taxon>
        <taxon>Ditrysia</taxon>
        <taxon>Tineoidea</taxon>
        <taxon>Psychidae</taxon>
        <taxon>Oiketicinae</taxon>
        <taxon>Eumeta</taxon>
    </lineage>
</organism>
<evidence type="ECO:0000313" key="2">
    <source>
        <dbReference type="EMBL" id="GBP77748.1"/>
    </source>
</evidence>
<feature type="region of interest" description="Disordered" evidence="1">
    <location>
        <begin position="1"/>
        <end position="30"/>
    </location>
</feature>
<dbReference type="PANTHER" id="PTHR45749">
    <property type="match status" value="1"/>
</dbReference>
<dbReference type="InterPro" id="IPR012337">
    <property type="entry name" value="RNaseH-like_sf"/>
</dbReference>
<reference evidence="2 3" key="1">
    <citation type="journal article" date="2019" name="Commun. Biol.">
        <title>The bagworm genome reveals a unique fibroin gene that provides high tensile strength.</title>
        <authorList>
            <person name="Kono N."/>
            <person name="Nakamura H."/>
            <person name="Ohtoshi R."/>
            <person name="Tomita M."/>
            <person name="Numata K."/>
            <person name="Arakawa K."/>
        </authorList>
    </citation>
    <scope>NUCLEOTIDE SEQUENCE [LARGE SCALE GENOMIC DNA]</scope>
</reference>
<sequence length="487" mass="55857">MSGRDRDIGRKWESGSAKRKRKAERTASNQALSLNMMKFLNQTASGSTVPSESIASTSTQQTSEIPLGNAPDALSTESELQLDVELGSCSSQSKMDTEILVLSSSNQEEQVLDSPIRSDDASAIDQQVLDNLDPGFWKFPITDSQRRDIVQSGPTQQLNDDEYYPKGDDQRHFSNFYFSKKLNNGETQHRRWLKKQSIILLLDCTRDCNRVEQMSVILRFCDTSTGTIVEHFMGFLAVTKTTGEYLANAILEHLEKYDLNIQDCVGIFTPCGCHSWNLLLVDAANSSVAAKPFFGFIQKIYLLFSSSSKRWDLIKGKLKLTMKPLSDTRWESRVEAVKAVLLQFDEVIECIESLKNQTEQSDTLSDCDSVLNEMLSLEFIVSLHVWYEILSRVNMISKLWQSVQIHLSVALEHLHTFCEWIKEYRETGFEKSLSDVRKFTERSCYDLPKEFRNKRVAKKKRMFEYESSDQPIQSPKMRYQIDFFFTP</sequence>
<gene>
    <name evidence="2" type="ORF">EVAR_98441_1</name>
</gene>
<dbReference type="OrthoDB" id="7089958at2759"/>
<name>A0A4C1YNM3_EUMVA</name>
<dbReference type="SUPFAM" id="SSF53098">
    <property type="entry name" value="Ribonuclease H-like"/>
    <property type="match status" value="1"/>
</dbReference>
<accession>A0A4C1YNM3</accession>
<proteinExistence type="predicted"/>
<feature type="compositionally biased region" description="Basic and acidic residues" evidence="1">
    <location>
        <begin position="1"/>
        <end position="13"/>
    </location>
</feature>
<comment type="caution">
    <text evidence="2">The sequence shown here is derived from an EMBL/GenBank/DDBJ whole genome shotgun (WGS) entry which is preliminary data.</text>
</comment>